<comment type="caution">
    <text evidence="7">The sequence shown here is derived from an EMBL/GenBank/DDBJ whole genome shotgun (WGS) entry which is preliminary data.</text>
</comment>
<keyword evidence="3 6" id="KW-0812">Transmembrane</keyword>
<dbReference type="GO" id="GO:0016020">
    <property type="term" value="C:membrane"/>
    <property type="evidence" value="ECO:0007669"/>
    <property type="project" value="UniProtKB-SubCell"/>
</dbReference>
<reference evidence="7 8" key="1">
    <citation type="journal article" date="2016" name="Genome Biol. Evol.">
        <title>Gene Family Evolution Reflects Adaptation to Soil Environmental Stressors in the Genome of the Collembolan Orchesella cincta.</title>
        <authorList>
            <person name="Faddeeva-Vakhrusheva A."/>
            <person name="Derks M.F."/>
            <person name="Anvar S.Y."/>
            <person name="Agamennone V."/>
            <person name="Suring W."/>
            <person name="Smit S."/>
            <person name="van Straalen N.M."/>
            <person name="Roelofs D."/>
        </authorList>
    </citation>
    <scope>NUCLEOTIDE SEQUENCE [LARGE SCALE GENOMIC DNA]</scope>
    <source>
        <tissue evidence="7">Mixed pool</tissue>
    </source>
</reference>
<dbReference type="PANTHER" id="PTHR21433">
    <property type="entry name" value="TRANSMEMBRANE PROTEIN INDUCED BY TUMOR NECROSIS FACTOR ALPHA"/>
    <property type="match status" value="1"/>
</dbReference>
<evidence type="ECO:0000313" key="8">
    <source>
        <dbReference type="Proteomes" id="UP000094527"/>
    </source>
</evidence>
<comment type="similarity">
    <text evidence="2">Belongs to the TMEM120 family.</text>
</comment>
<evidence type="ECO:0000256" key="6">
    <source>
        <dbReference type="SAM" id="Phobius"/>
    </source>
</evidence>
<feature type="transmembrane region" description="Helical" evidence="6">
    <location>
        <begin position="264"/>
        <end position="285"/>
    </location>
</feature>
<dbReference type="Pfam" id="PF07851">
    <property type="entry name" value="TMEM120A-B"/>
    <property type="match status" value="1"/>
</dbReference>
<dbReference type="EMBL" id="LJIJ01001391">
    <property type="protein sequence ID" value="ODM91872.1"/>
    <property type="molecule type" value="Genomic_DNA"/>
</dbReference>
<evidence type="ECO:0000256" key="4">
    <source>
        <dbReference type="ARBA" id="ARBA00022989"/>
    </source>
</evidence>
<keyword evidence="4 6" id="KW-1133">Transmembrane helix</keyword>
<keyword evidence="8" id="KW-1185">Reference proteome</keyword>
<keyword evidence="5 6" id="KW-0472">Membrane</keyword>
<gene>
    <name evidence="7" type="ORF">Ocin01_14810</name>
</gene>
<dbReference type="OrthoDB" id="2015098at2759"/>
<proteinExistence type="inferred from homology"/>
<dbReference type="AlphaFoldDB" id="A0A1D2MG60"/>
<feature type="transmembrane region" description="Helical" evidence="6">
    <location>
        <begin position="305"/>
        <end position="325"/>
    </location>
</feature>
<feature type="transmembrane region" description="Helical" evidence="6">
    <location>
        <begin position="189"/>
        <end position="207"/>
    </location>
</feature>
<protein>
    <submittedName>
        <fullName evidence="7">Transmembrane protein</fullName>
    </submittedName>
</protein>
<evidence type="ECO:0000256" key="3">
    <source>
        <dbReference type="ARBA" id="ARBA00022692"/>
    </source>
</evidence>
<feature type="transmembrane region" description="Helical" evidence="6">
    <location>
        <begin position="140"/>
        <end position="168"/>
    </location>
</feature>
<accession>A0A1D2MG60</accession>
<dbReference type="PANTHER" id="PTHR21433:SF0">
    <property type="entry name" value="TRANSMEMBRANE PROTEIN 120 HOMOLOG"/>
    <property type="match status" value="1"/>
</dbReference>
<name>A0A1D2MG60_ORCCI</name>
<sequence length="346" mass="40701">MDLDTGTNIKSAVKEFDNLSEKFKNLKNLHKYYVQTLDEAAVLQAKCVKELNHHRSHLGKIKTSIKKYGRKPELKEVVEKLEQKLIRRKSALLEMDQSLPKKIGLYLWLILGNVNVSIFNEEEKCNYKDEYEKFKLITNGIGLLMSIANIFKNLTALDLLFKVLLVWYYCTVTIRESILKVNGSKIQGWWRMHHFLSMVLSGVLLIWPNNSVYYSFRMQFMWFNVYTSLVQFLQCWYQRGCLYRLKALGERHNMDITIEGFHSWMWRGLSFLIPFLFISYFFQLYNSYVLYQLSYDSKATWQVPVLSALFLVVSLGNIIIIVAVLRNKLNSSTFTKLLGRDRPCQT</sequence>
<dbReference type="OMA" id="DRYRYKQ"/>
<dbReference type="Proteomes" id="UP000094527">
    <property type="component" value="Unassembled WGS sequence"/>
</dbReference>
<comment type="subcellular location">
    <subcellularLocation>
        <location evidence="1">Membrane</location>
        <topology evidence="1">Multi-pass membrane protein</topology>
    </subcellularLocation>
</comment>
<evidence type="ECO:0000313" key="7">
    <source>
        <dbReference type="EMBL" id="ODM91872.1"/>
    </source>
</evidence>
<dbReference type="InterPro" id="IPR012926">
    <property type="entry name" value="TMEM120A/B"/>
</dbReference>
<evidence type="ECO:0000256" key="1">
    <source>
        <dbReference type="ARBA" id="ARBA00004141"/>
    </source>
</evidence>
<organism evidence="7 8">
    <name type="scientific">Orchesella cincta</name>
    <name type="common">Springtail</name>
    <name type="synonym">Podura cincta</name>
    <dbReference type="NCBI Taxonomy" id="48709"/>
    <lineage>
        <taxon>Eukaryota</taxon>
        <taxon>Metazoa</taxon>
        <taxon>Ecdysozoa</taxon>
        <taxon>Arthropoda</taxon>
        <taxon>Hexapoda</taxon>
        <taxon>Collembola</taxon>
        <taxon>Entomobryomorpha</taxon>
        <taxon>Entomobryoidea</taxon>
        <taxon>Orchesellidae</taxon>
        <taxon>Orchesellinae</taxon>
        <taxon>Orchesella</taxon>
    </lineage>
</organism>
<evidence type="ECO:0000256" key="5">
    <source>
        <dbReference type="ARBA" id="ARBA00023136"/>
    </source>
</evidence>
<evidence type="ECO:0000256" key="2">
    <source>
        <dbReference type="ARBA" id="ARBA00009700"/>
    </source>
</evidence>